<dbReference type="AlphaFoldDB" id="A0A9Q0JTF8"/>
<dbReference type="OrthoDB" id="1050647at2759"/>
<proteinExistence type="predicted"/>
<sequence>MKILFERYTPFISSIPVYQGMEWVPTWKAIPSNSLVKLACKLRLQDGSEDKSVLDVVKRFANHKSIFTALHFELFAFTHLMEQVHSREDHFSPGVIWPHRIRYAFDPLKTFFANRDLDWFERCCGRYLPSPTQADVAFKCGKLGFSVEGAGKRRIFAIGNYIKQRLLFPYHSWAMAVLRRIPNDGTFD</sequence>
<keyword evidence="2" id="KW-1185">Reference proteome</keyword>
<gene>
    <name evidence="1" type="ORF">NE237_014289</name>
</gene>
<comment type="caution">
    <text evidence="1">The sequence shown here is derived from an EMBL/GenBank/DDBJ whole genome shotgun (WGS) entry which is preliminary data.</text>
</comment>
<evidence type="ECO:0000313" key="1">
    <source>
        <dbReference type="EMBL" id="KAJ4946690.1"/>
    </source>
</evidence>
<protein>
    <submittedName>
        <fullName evidence="1">Uncharacterized protein</fullName>
    </submittedName>
</protein>
<dbReference type="InterPro" id="IPR008686">
    <property type="entry name" value="RNA_pol_mitovir"/>
</dbReference>
<evidence type="ECO:0000313" key="2">
    <source>
        <dbReference type="Proteomes" id="UP001141806"/>
    </source>
</evidence>
<accession>A0A9Q0JTF8</accession>
<name>A0A9Q0JTF8_9MAGN</name>
<organism evidence="1 2">
    <name type="scientific">Protea cynaroides</name>
    <dbReference type="NCBI Taxonomy" id="273540"/>
    <lineage>
        <taxon>Eukaryota</taxon>
        <taxon>Viridiplantae</taxon>
        <taxon>Streptophyta</taxon>
        <taxon>Embryophyta</taxon>
        <taxon>Tracheophyta</taxon>
        <taxon>Spermatophyta</taxon>
        <taxon>Magnoliopsida</taxon>
        <taxon>Proteales</taxon>
        <taxon>Proteaceae</taxon>
        <taxon>Protea</taxon>
    </lineage>
</organism>
<dbReference type="Pfam" id="PF05919">
    <property type="entry name" value="Mitovir_RNA_pol"/>
    <property type="match status" value="1"/>
</dbReference>
<dbReference type="EMBL" id="JAMYWD010000858">
    <property type="protein sequence ID" value="KAJ4946690.1"/>
    <property type="molecule type" value="Genomic_DNA"/>
</dbReference>
<dbReference type="Proteomes" id="UP001141806">
    <property type="component" value="Unassembled WGS sequence"/>
</dbReference>
<reference evidence="1" key="1">
    <citation type="journal article" date="2023" name="Plant J.">
        <title>The genome of the king protea, Protea cynaroides.</title>
        <authorList>
            <person name="Chang J."/>
            <person name="Duong T.A."/>
            <person name="Schoeman C."/>
            <person name="Ma X."/>
            <person name="Roodt D."/>
            <person name="Barker N."/>
            <person name="Li Z."/>
            <person name="Van de Peer Y."/>
            <person name="Mizrachi E."/>
        </authorList>
    </citation>
    <scope>NUCLEOTIDE SEQUENCE</scope>
    <source>
        <tissue evidence="1">Young leaves</tissue>
    </source>
</reference>